<dbReference type="EMBL" id="SGFE01000126">
    <property type="protein sequence ID" value="RZI20764.1"/>
    <property type="molecule type" value="Genomic_DNA"/>
</dbReference>
<protein>
    <submittedName>
        <fullName evidence="1">Uncharacterized protein</fullName>
    </submittedName>
</protein>
<accession>A0A4Q7CTZ0</accession>
<name>A0A4Q7CTZ0_9PSED</name>
<gene>
    <name evidence="1" type="ORF">EUX57_25435</name>
</gene>
<sequence>MPYTVASGLLSTVGASLLAKNSQTPRSSRMHVLSLTFFASKLAPTVQGKLPRHRPVQRRSCIGNGGEWGHHSAASAVIDAFRQATQANCGRGLAPDDGGSDTD</sequence>
<reference evidence="1 2" key="1">
    <citation type="submission" date="2019-02" db="EMBL/GenBank/DDBJ databases">
        <title>Pseudomonas spp from wheat grain.</title>
        <authorList>
            <person name="Cho G.-S."/>
            <person name="Franz C.M.A.P."/>
        </authorList>
    </citation>
    <scope>NUCLEOTIDE SEQUENCE [LARGE SCALE GENOMIC DNA]</scope>
    <source>
        <strain evidence="1 2">133NRW</strain>
    </source>
</reference>
<dbReference type="Proteomes" id="UP000293369">
    <property type="component" value="Unassembled WGS sequence"/>
</dbReference>
<evidence type="ECO:0000313" key="2">
    <source>
        <dbReference type="Proteomes" id="UP000293369"/>
    </source>
</evidence>
<comment type="caution">
    <text evidence="1">The sequence shown here is derived from an EMBL/GenBank/DDBJ whole genome shotgun (WGS) entry which is preliminary data.</text>
</comment>
<proteinExistence type="predicted"/>
<organism evidence="1 2">
    <name type="scientific">Pseudomonas orientalis</name>
    <dbReference type="NCBI Taxonomy" id="76758"/>
    <lineage>
        <taxon>Bacteria</taxon>
        <taxon>Pseudomonadati</taxon>
        <taxon>Pseudomonadota</taxon>
        <taxon>Gammaproteobacteria</taxon>
        <taxon>Pseudomonadales</taxon>
        <taxon>Pseudomonadaceae</taxon>
        <taxon>Pseudomonas</taxon>
    </lineage>
</organism>
<evidence type="ECO:0000313" key="1">
    <source>
        <dbReference type="EMBL" id="RZI20764.1"/>
    </source>
</evidence>
<dbReference type="AlphaFoldDB" id="A0A4Q7CTZ0"/>